<proteinExistence type="predicted"/>
<accession>A0ACC1XZ82</accession>
<name>A0ACC1XZ82_MELAZ</name>
<keyword evidence="2" id="KW-1185">Reference proteome</keyword>
<protein>
    <submittedName>
        <fullName evidence="1">Cysteine proteinase</fullName>
    </submittedName>
</protein>
<evidence type="ECO:0000313" key="1">
    <source>
        <dbReference type="EMBL" id="KAJ4716273.1"/>
    </source>
</evidence>
<sequence length="474" mass="52998">MGSFRNMAVLTSALLLMFLASSFALDMSIIEYDRAHISKANLTESQMKKMYETWLVRHGKNYNALGEKEKRFEIFKDNLRYVNEHNSVERTYKVGLNKFADLTNEEFRKIYLGSKMERKIDHRFHGKVNSQRYLFKGGDELPESVDWREKGAVVPVKDQGQCGSCWAFSTIGAVEGINQIVTGDLISLSEQELVDCDRVYNQGCNGGLMDYAFEFIIKNGGIDTEEDYPYEAVDRTCDPNRKNAKVVSIDGYEDVPQNDEKSLQKAVANQPVSVAIEAGGRAFQLYQSGVFTGQCRTQLDHGVVVVGYGTENGLDYWIVRNSWGSNWGEGGYIKLERNVNTETGKCGIAMEPSYPVKKGQNPPKPGPSPPTPVNPPPSSPTVCDDYYSCPEGSTCCCMYEYGDFCFGWGCCPLQSATCCEDHYSCCPHDYPICDLKAGTCQMSIDNPLSVESMKQIPARSIRPRHMGGKRMPTV</sequence>
<reference evidence="1 2" key="1">
    <citation type="journal article" date="2023" name="Science">
        <title>Complex scaffold remodeling in plant triterpene biosynthesis.</title>
        <authorList>
            <person name="De La Pena R."/>
            <person name="Hodgson H."/>
            <person name="Liu J.C."/>
            <person name="Stephenson M.J."/>
            <person name="Martin A.C."/>
            <person name="Owen C."/>
            <person name="Harkess A."/>
            <person name="Leebens-Mack J."/>
            <person name="Jimenez L.E."/>
            <person name="Osbourn A."/>
            <person name="Sattely E.S."/>
        </authorList>
    </citation>
    <scope>NUCLEOTIDE SEQUENCE [LARGE SCALE GENOMIC DNA]</scope>
    <source>
        <strain evidence="2">cv. JPN11</strain>
        <tissue evidence="1">Leaf</tissue>
    </source>
</reference>
<dbReference type="Proteomes" id="UP001164539">
    <property type="component" value="Chromosome 6"/>
</dbReference>
<comment type="caution">
    <text evidence="1">The sequence shown here is derived from an EMBL/GenBank/DDBJ whole genome shotgun (WGS) entry which is preliminary data.</text>
</comment>
<evidence type="ECO:0000313" key="2">
    <source>
        <dbReference type="Proteomes" id="UP001164539"/>
    </source>
</evidence>
<organism evidence="1 2">
    <name type="scientific">Melia azedarach</name>
    <name type="common">Chinaberry tree</name>
    <dbReference type="NCBI Taxonomy" id="155640"/>
    <lineage>
        <taxon>Eukaryota</taxon>
        <taxon>Viridiplantae</taxon>
        <taxon>Streptophyta</taxon>
        <taxon>Embryophyta</taxon>
        <taxon>Tracheophyta</taxon>
        <taxon>Spermatophyta</taxon>
        <taxon>Magnoliopsida</taxon>
        <taxon>eudicotyledons</taxon>
        <taxon>Gunneridae</taxon>
        <taxon>Pentapetalae</taxon>
        <taxon>rosids</taxon>
        <taxon>malvids</taxon>
        <taxon>Sapindales</taxon>
        <taxon>Meliaceae</taxon>
        <taxon>Melia</taxon>
    </lineage>
</organism>
<gene>
    <name evidence="1" type="ORF">OWV82_011316</name>
</gene>
<dbReference type="EMBL" id="CM051399">
    <property type="protein sequence ID" value="KAJ4716273.1"/>
    <property type="molecule type" value="Genomic_DNA"/>
</dbReference>